<dbReference type="InterPro" id="IPR027417">
    <property type="entry name" value="P-loop_NTPase"/>
</dbReference>
<keyword evidence="5" id="KW-0547">Nucleotide-binding</keyword>
<feature type="transmembrane region" description="Helical" evidence="9">
    <location>
        <begin position="750"/>
        <end position="772"/>
    </location>
</feature>
<keyword evidence="6 13" id="KW-0067">ATP-binding</keyword>
<dbReference type="Proteomes" id="UP000030680">
    <property type="component" value="Unassembled WGS sequence"/>
</dbReference>
<dbReference type="PROSITE" id="PS50053">
    <property type="entry name" value="UBIQUITIN_2"/>
    <property type="match status" value="1"/>
</dbReference>
<dbReference type="Gene3D" id="1.20.120.1630">
    <property type="match status" value="1"/>
</dbReference>
<dbReference type="InterPro" id="IPR003593">
    <property type="entry name" value="AAA+_ATPase"/>
</dbReference>
<feature type="domain" description="Ubiquitin-like" evidence="10">
    <location>
        <begin position="668"/>
        <end position="743"/>
    </location>
</feature>
<dbReference type="AlphaFoldDB" id="M2WX40"/>
<feature type="transmembrane region" description="Helical" evidence="9">
    <location>
        <begin position="227"/>
        <end position="252"/>
    </location>
</feature>
<dbReference type="Gene3D" id="1.20.1560.10">
    <property type="entry name" value="ABC transporter type 1, transmembrane domain"/>
    <property type="match status" value="1"/>
</dbReference>
<dbReference type="GeneID" id="17087445"/>
<keyword evidence="8 9" id="KW-0472">Membrane</keyword>
<feature type="transmembrane region" description="Helical" evidence="9">
    <location>
        <begin position="141"/>
        <end position="160"/>
    </location>
</feature>
<dbReference type="Pfam" id="PF00664">
    <property type="entry name" value="ABC_membrane"/>
    <property type="match status" value="1"/>
</dbReference>
<dbReference type="PROSITE" id="PS51257">
    <property type="entry name" value="PROKAR_LIPOPROTEIN"/>
    <property type="match status" value="1"/>
</dbReference>
<comment type="similarity">
    <text evidence="2">Belongs to the ABC transporter superfamily. ABCB family. Multidrug resistance exporter (TC 3.A.1.201) subfamily.</text>
</comment>
<dbReference type="KEGG" id="gsl:Gasu_39620"/>
<dbReference type="GO" id="GO:0090374">
    <property type="term" value="P:oligopeptide export from mitochondrion"/>
    <property type="evidence" value="ECO:0007669"/>
    <property type="project" value="TreeGrafter"/>
</dbReference>
<feature type="transmembrane region" description="Helical" evidence="9">
    <location>
        <begin position="360"/>
        <end position="378"/>
    </location>
</feature>
<evidence type="ECO:0000256" key="5">
    <source>
        <dbReference type="ARBA" id="ARBA00022741"/>
    </source>
</evidence>
<dbReference type="SMART" id="SM00382">
    <property type="entry name" value="AAA"/>
    <property type="match status" value="1"/>
</dbReference>
<dbReference type="InterPro" id="IPR039421">
    <property type="entry name" value="Type_1_exporter"/>
</dbReference>
<dbReference type="eggNOG" id="KOG1639">
    <property type="taxonomic scope" value="Eukaryota"/>
</dbReference>
<dbReference type="Pfam" id="PF00005">
    <property type="entry name" value="ABC_tran"/>
    <property type="match status" value="1"/>
</dbReference>
<dbReference type="CDD" id="cd18577">
    <property type="entry name" value="ABC_6TM_Pgp_ABCB1_D1_like"/>
    <property type="match status" value="1"/>
</dbReference>
<dbReference type="Gene3D" id="3.10.20.90">
    <property type="entry name" value="Phosphatidylinositol 3-kinase Catalytic Subunit, Chain A, domain 1"/>
    <property type="match status" value="1"/>
</dbReference>
<dbReference type="Gramene" id="EME28585">
    <property type="protein sequence ID" value="EME28585"/>
    <property type="gene ID" value="Gasu_39620"/>
</dbReference>
<dbReference type="eggNOG" id="KOG0055">
    <property type="taxonomic scope" value="Eukaryota"/>
</dbReference>
<feature type="transmembrane region" description="Helical" evidence="9">
    <location>
        <begin position="826"/>
        <end position="844"/>
    </location>
</feature>
<evidence type="ECO:0000256" key="4">
    <source>
        <dbReference type="ARBA" id="ARBA00022692"/>
    </source>
</evidence>
<organism evidence="13 14">
    <name type="scientific">Galdieria sulphuraria</name>
    <name type="common">Red alga</name>
    <dbReference type="NCBI Taxonomy" id="130081"/>
    <lineage>
        <taxon>Eukaryota</taxon>
        <taxon>Rhodophyta</taxon>
        <taxon>Bangiophyceae</taxon>
        <taxon>Galdieriales</taxon>
        <taxon>Galdieriaceae</taxon>
        <taxon>Galdieria</taxon>
    </lineage>
</organism>
<dbReference type="SUPFAM" id="SSF54236">
    <property type="entry name" value="Ubiquitin-like"/>
    <property type="match status" value="1"/>
</dbReference>
<evidence type="ECO:0000259" key="10">
    <source>
        <dbReference type="PROSITE" id="PS50053"/>
    </source>
</evidence>
<dbReference type="CDD" id="cd01801">
    <property type="entry name" value="Ubl_TECR_like"/>
    <property type="match status" value="1"/>
</dbReference>
<dbReference type="GO" id="GO:0005524">
    <property type="term" value="F:ATP binding"/>
    <property type="evidence" value="ECO:0007669"/>
    <property type="project" value="UniProtKB-KW"/>
</dbReference>
<dbReference type="Gene3D" id="3.40.50.300">
    <property type="entry name" value="P-loop containing nucleotide triphosphate hydrolases"/>
    <property type="match status" value="1"/>
</dbReference>
<evidence type="ECO:0000256" key="1">
    <source>
        <dbReference type="ARBA" id="ARBA00004141"/>
    </source>
</evidence>
<dbReference type="EMBL" id="KB454518">
    <property type="protein sequence ID" value="EME28585.1"/>
    <property type="molecule type" value="Genomic_DNA"/>
</dbReference>
<dbReference type="InterPro" id="IPR001104">
    <property type="entry name" value="3-oxo-5_a-steroid_4-DH_C"/>
</dbReference>
<dbReference type="InterPro" id="IPR003439">
    <property type="entry name" value="ABC_transporter-like_ATP-bd"/>
</dbReference>
<dbReference type="InterPro" id="IPR029071">
    <property type="entry name" value="Ubiquitin-like_domsf"/>
</dbReference>
<dbReference type="OrthoDB" id="6500128at2759"/>
<comment type="subcellular location">
    <subcellularLocation>
        <location evidence="1">Membrane</location>
        <topology evidence="1">Multi-pass membrane protein</topology>
    </subcellularLocation>
</comment>
<reference evidence="14" key="1">
    <citation type="journal article" date="2013" name="Science">
        <title>Gene transfer from bacteria and archaea facilitated evolution of an extremophilic eukaryote.</title>
        <authorList>
            <person name="Schonknecht G."/>
            <person name="Chen W.H."/>
            <person name="Ternes C.M."/>
            <person name="Barbier G.G."/>
            <person name="Shrestha R.P."/>
            <person name="Stanke M."/>
            <person name="Brautigam A."/>
            <person name="Baker B.J."/>
            <person name="Banfield J.F."/>
            <person name="Garavito R.M."/>
            <person name="Carr K."/>
            <person name="Wilkerson C."/>
            <person name="Rensing S.A."/>
            <person name="Gagneul D."/>
            <person name="Dickenson N.E."/>
            <person name="Oesterhelt C."/>
            <person name="Lercher M.J."/>
            <person name="Weber A.P."/>
        </authorList>
    </citation>
    <scope>NUCLEOTIDE SEQUENCE [LARGE SCALE GENOMIC DNA]</scope>
    <source>
        <strain evidence="14">074W</strain>
    </source>
</reference>
<feature type="domain" description="ABC transporter" evidence="11">
    <location>
        <begin position="418"/>
        <end position="658"/>
    </location>
</feature>
<evidence type="ECO:0000256" key="7">
    <source>
        <dbReference type="ARBA" id="ARBA00022989"/>
    </source>
</evidence>
<dbReference type="GO" id="GO:0015421">
    <property type="term" value="F:ABC-type oligopeptide transporter activity"/>
    <property type="evidence" value="ECO:0007669"/>
    <property type="project" value="TreeGrafter"/>
</dbReference>
<dbReference type="PROSITE" id="PS50929">
    <property type="entry name" value="ABC_TM1F"/>
    <property type="match status" value="1"/>
</dbReference>
<feature type="transmembrane region" description="Helical" evidence="9">
    <location>
        <begin position="323"/>
        <end position="348"/>
    </location>
</feature>
<dbReference type="GO" id="GO:0006629">
    <property type="term" value="P:lipid metabolic process"/>
    <property type="evidence" value="ECO:0007669"/>
    <property type="project" value="InterPro"/>
</dbReference>
<dbReference type="SUPFAM" id="SSF90123">
    <property type="entry name" value="ABC transporter transmembrane region"/>
    <property type="match status" value="1"/>
</dbReference>
<dbReference type="SUPFAM" id="SSF52540">
    <property type="entry name" value="P-loop containing nucleoside triphosphate hydrolases"/>
    <property type="match status" value="1"/>
</dbReference>
<evidence type="ECO:0000313" key="14">
    <source>
        <dbReference type="Proteomes" id="UP000030680"/>
    </source>
</evidence>
<sequence length="967" mass="108085">MNKKSSNSTVSLYSFSSTSCFCGSRMDQVDAQPTDTIVPVLEESKNLKNEQNTPETWHLKVLRLLNLKKGTSKGDKPAANLHTFRKLVALEFRGSPFIICLGLLAAIMEGAVLPSFAIIFGKNFNLFTESSSAIQSTTWKYSLAFFALGVGVNILAYIRVSTFGVASEKLSKNLRTAAFSSLVRQEVSYHDIQKSGELANRLSSDVSLIQTGLAKAGQYIMNISQCVVGVIIGLAFGPALAGVLIALSPLIALSGAIEMMQLSGSVKKGSEAYNVAGSVVSETLSNIRTTKAFCAEDYEASRYEERLVPVYKTGVVKYNKEGLFLGFSMLTIFSVYALAFWWGGTLIARHSLNSGDMLTVFFSVVIGFVGLGQAAQVWPDVTKGISASETLFEIISRKPTYRKFLSVEKQQLQLEHSIQFEHVSFAYPTRPDAIILKDFSIDIPAGKTVALVGPSGSGKSTVVSLLARFYDVEPYHGEIRIDGRSIFEYSPEQIRANIGLVSQEPVLFSGTIEENILYGNRNATREQVEAAAKASNAHHFIMSLPDKYQTQVGDRGIQLSGGQKQRIAIARAILKDPKLLLLDEATSALDAESESLVQEALDRLMEDSKRTTVVIAHRLTTVRNAYLIAVLENGVLVEIGNHDTLMSKEDGIYRNLVHRQLIVDWSTMRLVIRSRSGKQLCEVQIEESLTVYQLKEKITDKIPQLIPSRQRLSIETKDSKRTVLDETQSLKSYPLQDNSIVYLKDLGLQVSWKLVFFLEYLGPLLIVSLLSLQPTAIYPSKVLGREQKVAVMLWLFHFGKRELETLFVHRFSHSTMPWKNLVKNCSYYWGFAALIGYFLCHPLYTPVPSPLFYLGICIFVLAECGNFATHWMLRQLRSSSGSKTRKIPRGFLFEYVSCPNYTLEIVAWLGFNMMSNTLLGWLFMFVGAIQMTLWAQKKHRQYLLEFNGSHSKPLYPSQRKRIFPLLY</sequence>
<evidence type="ECO:0000256" key="3">
    <source>
        <dbReference type="ARBA" id="ARBA00014334"/>
    </source>
</evidence>
<dbReference type="Pfam" id="PF02544">
    <property type="entry name" value="Steroid_dh"/>
    <property type="match status" value="1"/>
</dbReference>
<evidence type="ECO:0000256" key="9">
    <source>
        <dbReference type="SAM" id="Phobius"/>
    </source>
</evidence>
<dbReference type="GO" id="GO:0016627">
    <property type="term" value="F:oxidoreductase activity, acting on the CH-CH group of donors"/>
    <property type="evidence" value="ECO:0007669"/>
    <property type="project" value="InterPro"/>
</dbReference>
<dbReference type="PANTHER" id="PTHR43394">
    <property type="entry name" value="ATP-DEPENDENT PERMEASE MDL1, MITOCHONDRIAL"/>
    <property type="match status" value="1"/>
</dbReference>
<dbReference type="GO" id="GO:0016887">
    <property type="term" value="F:ATP hydrolysis activity"/>
    <property type="evidence" value="ECO:0007669"/>
    <property type="project" value="InterPro"/>
</dbReference>
<feature type="domain" description="ABC transmembrane type-1" evidence="12">
    <location>
        <begin position="101"/>
        <end position="383"/>
    </location>
</feature>
<dbReference type="InterPro" id="IPR011527">
    <property type="entry name" value="ABC1_TM_dom"/>
</dbReference>
<evidence type="ECO:0000256" key="8">
    <source>
        <dbReference type="ARBA" id="ARBA00023136"/>
    </source>
</evidence>
<dbReference type="STRING" id="130081.M2WX40"/>
<dbReference type="PROSITE" id="PS50244">
    <property type="entry name" value="S5A_REDUCTASE"/>
    <property type="match status" value="1"/>
</dbReference>
<dbReference type="InterPro" id="IPR000626">
    <property type="entry name" value="Ubiquitin-like_dom"/>
</dbReference>
<keyword evidence="7 9" id="KW-1133">Transmembrane helix</keyword>
<feature type="transmembrane region" description="Helical" evidence="9">
    <location>
        <begin position="917"/>
        <end position="935"/>
    </location>
</feature>
<dbReference type="PANTHER" id="PTHR43394:SF27">
    <property type="entry name" value="ATP-DEPENDENT TRANSLOCASE ABCB1-LIKE"/>
    <property type="match status" value="1"/>
</dbReference>
<dbReference type="InterPro" id="IPR036640">
    <property type="entry name" value="ABC1_TM_sf"/>
</dbReference>
<evidence type="ECO:0000259" key="11">
    <source>
        <dbReference type="PROSITE" id="PS50893"/>
    </source>
</evidence>
<feature type="transmembrane region" description="Helical" evidence="9">
    <location>
        <begin position="892"/>
        <end position="911"/>
    </location>
</feature>
<accession>M2WX40</accession>
<evidence type="ECO:0000313" key="13">
    <source>
        <dbReference type="EMBL" id="EME28585.1"/>
    </source>
</evidence>
<dbReference type="PROSITE" id="PS00211">
    <property type="entry name" value="ABC_TRANSPORTER_1"/>
    <property type="match status" value="1"/>
</dbReference>
<protein>
    <recommendedName>
        <fullName evidence="3">Probable ATP-dependent transporter ycf16</fullName>
    </recommendedName>
</protein>
<feature type="transmembrane region" description="Helical" evidence="9">
    <location>
        <begin position="95"/>
        <end position="121"/>
    </location>
</feature>
<dbReference type="SMART" id="SM00213">
    <property type="entry name" value="UBQ"/>
    <property type="match status" value="1"/>
</dbReference>
<dbReference type="GO" id="GO:0005743">
    <property type="term" value="C:mitochondrial inner membrane"/>
    <property type="evidence" value="ECO:0007669"/>
    <property type="project" value="TreeGrafter"/>
</dbReference>
<dbReference type="FunFam" id="3.40.50.300:FF:000251">
    <property type="entry name" value="ABC transporter B family member 19"/>
    <property type="match status" value="1"/>
</dbReference>
<dbReference type="PROSITE" id="PS50893">
    <property type="entry name" value="ABC_TRANSPORTER_2"/>
    <property type="match status" value="1"/>
</dbReference>
<keyword evidence="14" id="KW-1185">Reference proteome</keyword>
<proteinExistence type="inferred from homology"/>
<evidence type="ECO:0000256" key="6">
    <source>
        <dbReference type="ARBA" id="ARBA00022840"/>
    </source>
</evidence>
<feature type="transmembrane region" description="Helical" evidence="9">
    <location>
        <begin position="850"/>
        <end position="871"/>
    </location>
</feature>
<dbReference type="InterPro" id="IPR017871">
    <property type="entry name" value="ABC_transporter-like_CS"/>
</dbReference>
<name>M2WX40_GALSU</name>
<dbReference type="CDD" id="cd03249">
    <property type="entry name" value="ABC_MTABC3_MDL1_MDL2"/>
    <property type="match status" value="1"/>
</dbReference>
<keyword evidence="4 9" id="KW-0812">Transmembrane</keyword>
<dbReference type="RefSeq" id="XP_005705105.1">
    <property type="nucleotide sequence ID" value="XM_005705048.1"/>
</dbReference>
<evidence type="ECO:0000259" key="12">
    <source>
        <dbReference type="PROSITE" id="PS50929"/>
    </source>
</evidence>
<gene>
    <name evidence="13" type="ORF">Gasu_39620</name>
</gene>
<evidence type="ECO:0000256" key="2">
    <source>
        <dbReference type="ARBA" id="ARBA00007577"/>
    </source>
</evidence>